<proteinExistence type="predicted"/>
<dbReference type="Proteomes" id="UP000077755">
    <property type="component" value="Chromosome 1"/>
</dbReference>
<keyword evidence="2" id="KW-1185">Reference proteome</keyword>
<organism evidence="1 2">
    <name type="scientific">Daucus carota subsp. sativus</name>
    <name type="common">Carrot</name>
    <dbReference type="NCBI Taxonomy" id="79200"/>
    <lineage>
        <taxon>Eukaryota</taxon>
        <taxon>Viridiplantae</taxon>
        <taxon>Streptophyta</taxon>
        <taxon>Embryophyta</taxon>
        <taxon>Tracheophyta</taxon>
        <taxon>Spermatophyta</taxon>
        <taxon>Magnoliopsida</taxon>
        <taxon>eudicotyledons</taxon>
        <taxon>Gunneridae</taxon>
        <taxon>Pentapetalae</taxon>
        <taxon>asterids</taxon>
        <taxon>campanulids</taxon>
        <taxon>Apiales</taxon>
        <taxon>Apiaceae</taxon>
        <taxon>Apioideae</taxon>
        <taxon>Scandiceae</taxon>
        <taxon>Daucinae</taxon>
        <taxon>Daucus</taxon>
        <taxon>Daucus sect. Daucus</taxon>
    </lineage>
</organism>
<protein>
    <submittedName>
        <fullName evidence="1">Uncharacterized protein</fullName>
    </submittedName>
</protein>
<gene>
    <name evidence="1" type="ORF">DCAR_0104520</name>
</gene>
<dbReference type="Gramene" id="KZN11570">
    <property type="protein sequence ID" value="KZN11570"/>
    <property type="gene ID" value="DCAR_004226"/>
</dbReference>
<sequence length="127" mass="14520">MTQLSDRDIAAAQVQPGTLASPHVCPQSLCQQTCENFKNVPIDLFHFYIVIKYICHFIIALATSNTYIVISHLNLENPFIHSNSTRSCDLTRAIFQPINQESSDFLYFSRNFKCYININNSTIVSKR</sequence>
<dbReference type="AlphaFoldDB" id="A0A166IWN5"/>
<reference evidence="1" key="1">
    <citation type="journal article" date="2016" name="Nat. Genet.">
        <title>A high-quality carrot genome assembly provides new insights into carotenoid accumulation and asterid genome evolution.</title>
        <authorList>
            <person name="Iorizzo M."/>
            <person name="Ellison S."/>
            <person name="Senalik D."/>
            <person name="Zeng P."/>
            <person name="Satapoomin P."/>
            <person name="Huang J."/>
            <person name="Bowman M."/>
            <person name="Iovene M."/>
            <person name="Sanseverino W."/>
            <person name="Cavagnaro P."/>
            <person name="Yildiz M."/>
            <person name="Macko-Podgorni A."/>
            <person name="Moranska E."/>
            <person name="Grzebelus E."/>
            <person name="Grzebelus D."/>
            <person name="Ashrafi H."/>
            <person name="Zheng Z."/>
            <person name="Cheng S."/>
            <person name="Spooner D."/>
            <person name="Van Deynze A."/>
            <person name="Simon P."/>
        </authorList>
    </citation>
    <scope>NUCLEOTIDE SEQUENCE</scope>
    <source>
        <tissue evidence="1">Leaf</tissue>
    </source>
</reference>
<dbReference type="EMBL" id="CP093343">
    <property type="protein sequence ID" value="WOG85332.1"/>
    <property type="molecule type" value="Genomic_DNA"/>
</dbReference>
<accession>A0A166IWN5</accession>
<evidence type="ECO:0000313" key="1">
    <source>
        <dbReference type="EMBL" id="WOG85332.1"/>
    </source>
</evidence>
<name>A0A166IWN5_DAUCS</name>
<reference evidence="1" key="2">
    <citation type="submission" date="2022-03" db="EMBL/GenBank/DDBJ databases">
        <title>Draft title - Genomic analysis of global carrot germplasm unveils the trajectory of domestication and the origin of high carotenoid orange carrot.</title>
        <authorList>
            <person name="Iorizzo M."/>
            <person name="Ellison S."/>
            <person name="Senalik D."/>
            <person name="Macko-Podgorni A."/>
            <person name="Grzebelus D."/>
            <person name="Bostan H."/>
            <person name="Rolling W."/>
            <person name="Curaba J."/>
            <person name="Simon P."/>
        </authorList>
    </citation>
    <scope>NUCLEOTIDE SEQUENCE</scope>
    <source>
        <tissue evidence="1">Leaf</tissue>
    </source>
</reference>
<evidence type="ECO:0000313" key="2">
    <source>
        <dbReference type="Proteomes" id="UP000077755"/>
    </source>
</evidence>